<comment type="caution">
    <text evidence="8">The sequence shown here is derived from an EMBL/GenBank/DDBJ whole genome shotgun (WGS) entry which is preliminary data.</text>
</comment>
<comment type="pathway">
    <text evidence="5">Cofactor biosynthesis; coenzyme A biosynthesis; CoA from (R)-pantothenate: step 5/5.</text>
</comment>
<keyword evidence="5 8" id="KW-0418">Kinase</keyword>
<evidence type="ECO:0000256" key="4">
    <source>
        <dbReference type="ARBA" id="ARBA00022993"/>
    </source>
</evidence>
<dbReference type="RefSeq" id="WP_110516118.1">
    <property type="nucleotide sequence ID" value="NZ_PDOF01000001.1"/>
</dbReference>
<dbReference type="InterPro" id="IPR027417">
    <property type="entry name" value="P-loop_NTPase"/>
</dbReference>
<feature type="compositionally biased region" description="Basic and acidic residues" evidence="7">
    <location>
        <begin position="143"/>
        <end position="155"/>
    </location>
</feature>
<sequence length="197" mass="22435">MIIGLTGGIASGKSTVSSMLRDWDIPVVDADLIAREAVEPGQEAYSKIVQAFGEDILFDDKTINRKALGRVIFNDRKKREVLNSIVHPAVRAEMKRQRDGWLNQGFKHVVLDIPLLIESELDYLVDKSLLVYVDEKTQMERLMQRDQTGEEDARSRIRSQMPMKDKQAHVDEVVDNTGTVEETKKQVKDVLEKWGVL</sequence>
<dbReference type="SUPFAM" id="SSF52540">
    <property type="entry name" value="P-loop containing nucleoside triphosphate hydrolases"/>
    <property type="match status" value="1"/>
</dbReference>
<reference evidence="8 9" key="1">
    <citation type="submission" date="2017-10" db="EMBL/GenBank/DDBJ databases">
        <title>Bacillus sp. nov., a halophilic bacterium isolated from a Yangshapao Lake.</title>
        <authorList>
            <person name="Wang H."/>
        </authorList>
    </citation>
    <scope>NUCLEOTIDE SEQUENCE [LARGE SCALE GENOMIC DNA]</scope>
    <source>
        <strain evidence="8 9">YSP-3</strain>
    </source>
</reference>
<comment type="function">
    <text evidence="5">Catalyzes the phosphorylation of the 3'-hydroxyl group of dephosphocoenzyme A to form coenzyme A.</text>
</comment>
<dbReference type="GO" id="GO:0015937">
    <property type="term" value="P:coenzyme A biosynthetic process"/>
    <property type="evidence" value="ECO:0007669"/>
    <property type="project" value="UniProtKB-UniRule"/>
</dbReference>
<protein>
    <recommendedName>
        <fullName evidence="5 6">Dephospho-CoA kinase</fullName>
        <ecNumber evidence="5 6">2.7.1.24</ecNumber>
    </recommendedName>
    <alternativeName>
        <fullName evidence="5">Dephosphocoenzyme A kinase</fullName>
    </alternativeName>
</protein>
<dbReference type="OrthoDB" id="9812943at2"/>
<dbReference type="Pfam" id="PF01121">
    <property type="entry name" value="CoaE"/>
    <property type="match status" value="1"/>
</dbReference>
<dbReference type="EMBL" id="PDOF01000001">
    <property type="protein sequence ID" value="PYZ97240.1"/>
    <property type="molecule type" value="Genomic_DNA"/>
</dbReference>
<comment type="similarity">
    <text evidence="1 5">Belongs to the CoaE family.</text>
</comment>
<keyword evidence="9" id="KW-1185">Reference proteome</keyword>
<dbReference type="GO" id="GO:0005737">
    <property type="term" value="C:cytoplasm"/>
    <property type="evidence" value="ECO:0007669"/>
    <property type="project" value="UniProtKB-SubCell"/>
</dbReference>
<keyword evidence="2 5" id="KW-0547">Nucleotide-binding</keyword>
<evidence type="ECO:0000256" key="1">
    <source>
        <dbReference type="ARBA" id="ARBA00009018"/>
    </source>
</evidence>
<keyword evidence="5" id="KW-0808">Transferase</keyword>
<dbReference type="PROSITE" id="PS51219">
    <property type="entry name" value="DPCK"/>
    <property type="match status" value="1"/>
</dbReference>
<gene>
    <name evidence="5" type="primary">coaE</name>
    <name evidence="8" type="ORF">CR205_01145</name>
</gene>
<evidence type="ECO:0000256" key="5">
    <source>
        <dbReference type="HAMAP-Rule" id="MF_00376"/>
    </source>
</evidence>
<comment type="catalytic activity">
    <reaction evidence="5">
        <text>3'-dephospho-CoA + ATP = ADP + CoA + H(+)</text>
        <dbReference type="Rhea" id="RHEA:18245"/>
        <dbReference type="ChEBI" id="CHEBI:15378"/>
        <dbReference type="ChEBI" id="CHEBI:30616"/>
        <dbReference type="ChEBI" id="CHEBI:57287"/>
        <dbReference type="ChEBI" id="CHEBI:57328"/>
        <dbReference type="ChEBI" id="CHEBI:456216"/>
        <dbReference type="EC" id="2.7.1.24"/>
    </reaction>
</comment>
<evidence type="ECO:0000313" key="9">
    <source>
        <dbReference type="Proteomes" id="UP000248066"/>
    </source>
</evidence>
<keyword evidence="4 5" id="KW-0173">Coenzyme A biosynthesis</keyword>
<organism evidence="8 9">
    <name type="scientific">Alteribacter lacisalsi</name>
    <dbReference type="NCBI Taxonomy" id="2045244"/>
    <lineage>
        <taxon>Bacteria</taxon>
        <taxon>Bacillati</taxon>
        <taxon>Bacillota</taxon>
        <taxon>Bacilli</taxon>
        <taxon>Bacillales</taxon>
        <taxon>Bacillaceae</taxon>
        <taxon>Alteribacter</taxon>
    </lineage>
</organism>
<dbReference type="FunFam" id="3.40.50.300:FF:000485">
    <property type="entry name" value="Dephospho-CoA kinase CAB5"/>
    <property type="match status" value="1"/>
</dbReference>
<feature type="binding site" evidence="5">
    <location>
        <begin position="10"/>
        <end position="15"/>
    </location>
    <ligand>
        <name>ATP</name>
        <dbReference type="ChEBI" id="CHEBI:30616"/>
    </ligand>
</feature>
<dbReference type="PANTHER" id="PTHR10695">
    <property type="entry name" value="DEPHOSPHO-COA KINASE-RELATED"/>
    <property type="match status" value="1"/>
</dbReference>
<evidence type="ECO:0000256" key="3">
    <source>
        <dbReference type="ARBA" id="ARBA00022840"/>
    </source>
</evidence>
<name>A0A2W0HB24_9BACI</name>
<dbReference type="InterPro" id="IPR001977">
    <property type="entry name" value="Depp_CoAkinase"/>
</dbReference>
<dbReference type="GO" id="GO:0004140">
    <property type="term" value="F:dephospho-CoA kinase activity"/>
    <property type="evidence" value="ECO:0007669"/>
    <property type="project" value="UniProtKB-UniRule"/>
</dbReference>
<evidence type="ECO:0000256" key="7">
    <source>
        <dbReference type="SAM" id="MobiDB-lite"/>
    </source>
</evidence>
<dbReference type="HAMAP" id="MF_00376">
    <property type="entry name" value="Dephospho_CoA_kinase"/>
    <property type="match status" value="1"/>
</dbReference>
<evidence type="ECO:0000313" key="8">
    <source>
        <dbReference type="EMBL" id="PYZ97240.1"/>
    </source>
</evidence>
<dbReference type="Gene3D" id="3.40.50.300">
    <property type="entry name" value="P-loop containing nucleotide triphosphate hydrolases"/>
    <property type="match status" value="1"/>
</dbReference>
<comment type="subcellular location">
    <subcellularLocation>
        <location evidence="5">Cytoplasm</location>
    </subcellularLocation>
</comment>
<dbReference type="AlphaFoldDB" id="A0A2W0HB24"/>
<keyword evidence="5" id="KW-0963">Cytoplasm</keyword>
<dbReference type="UniPathway" id="UPA00241">
    <property type="reaction ID" value="UER00356"/>
</dbReference>
<keyword evidence="3 5" id="KW-0067">ATP-binding</keyword>
<evidence type="ECO:0000256" key="6">
    <source>
        <dbReference type="NCBIfam" id="TIGR00152"/>
    </source>
</evidence>
<proteinExistence type="inferred from homology"/>
<dbReference type="GO" id="GO:0005524">
    <property type="term" value="F:ATP binding"/>
    <property type="evidence" value="ECO:0007669"/>
    <property type="project" value="UniProtKB-UniRule"/>
</dbReference>
<dbReference type="EC" id="2.7.1.24" evidence="5 6"/>
<dbReference type="Proteomes" id="UP000248066">
    <property type="component" value="Unassembled WGS sequence"/>
</dbReference>
<dbReference type="NCBIfam" id="TIGR00152">
    <property type="entry name" value="dephospho-CoA kinase"/>
    <property type="match status" value="1"/>
</dbReference>
<dbReference type="CDD" id="cd02022">
    <property type="entry name" value="DPCK"/>
    <property type="match status" value="1"/>
</dbReference>
<evidence type="ECO:0000256" key="2">
    <source>
        <dbReference type="ARBA" id="ARBA00022741"/>
    </source>
</evidence>
<feature type="region of interest" description="Disordered" evidence="7">
    <location>
        <begin position="143"/>
        <end position="168"/>
    </location>
</feature>
<dbReference type="PANTHER" id="PTHR10695:SF46">
    <property type="entry name" value="BIFUNCTIONAL COENZYME A SYNTHASE-RELATED"/>
    <property type="match status" value="1"/>
</dbReference>
<accession>A0A2W0HB24</accession>